<evidence type="ECO:0000313" key="1">
    <source>
        <dbReference type="EMBL" id="GAA1964663.1"/>
    </source>
</evidence>
<keyword evidence="2" id="KW-1185">Reference proteome</keyword>
<evidence type="ECO:0000313" key="2">
    <source>
        <dbReference type="Proteomes" id="UP001500013"/>
    </source>
</evidence>
<sequence>MRRAATWRPKQDGTESLDVGRLISPFRYDVVVRAQLFDAVADRPEGGSIEDFVASVAGHPYAVWFREVELRRFFPWMLDDRREVAAAYAARVARAVATFESFQRRGFDTGKPIMLRCLAHPTTSDSGVLVRRALHLGDGGHRLALLYRSGSRLEPSMHRIDPRPSKVIDNTAILAPALGLREEDYAAFLSLGFLDERASSLDALWVAVEQTCPDRLGELEALVAAQWLDRVQP</sequence>
<dbReference type="EMBL" id="BAAAPU010000001">
    <property type="protein sequence ID" value="GAA1964663.1"/>
    <property type="molecule type" value="Genomic_DNA"/>
</dbReference>
<dbReference type="Proteomes" id="UP001500013">
    <property type="component" value="Unassembled WGS sequence"/>
</dbReference>
<comment type="caution">
    <text evidence="1">The sequence shown here is derived from an EMBL/GenBank/DDBJ whole genome shotgun (WGS) entry which is preliminary data.</text>
</comment>
<proteinExistence type="predicted"/>
<protein>
    <submittedName>
        <fullName evidence="1">Uncharacterized protein</fullName>
    </submittedName>
</protein>
<reference evidence="1 2" key="1">
    <citation type="journal article" date="2019" name="Int. J. Syst. Evol. Microbiol.">
        <title>The Global Catalogue of Microorganisms (GCM) 10K type strain sequencing project: providing services to taxonomists for standard genome sequencing and annotation.</title>
        <authorList>
            <consortium name="The Broad Institute Genomics Platform"/>
            <consortium name="The Broad Institute Genome Sequencing Center for Infectious Disease"/>
            <person name="Wu L."/>
            <person name="Ma J."/>
        </authorList>
    </citation>
    <scope>NUCLEOTIDE SEQUENCE [LARGE SCALE GENOMIC DNA]</scope>
    <source>
        <strain evidence="1 2">JCM 15628</strain>
    </source>
</reference>
<gene>
    <name evidence="1" type="ORF">GCM10009817_00510</name>
</gene>
<organism evidence="1 2">
    <name type="scientific">Terrabacter lapilli</name>
    <dbReference type="NCBI Taxonomy" id="436231"/>
    <lineage>
        <taxon>Bacteria</taxon>
        <taxon>Bacillati</taxon>
        <taxon>Actinomycetota</taxon>
        <taxon>Actinomycetes</taxon>
        <taxon>Micrococcales</taxon>
        <taxon>Intrasporangiaceae</taxon>
        <taxon>Terrabacter</taxon>
    </lineage>
</organism>
<accession>A0ABN2R7K0</accession>
<name>A0ABN2R7K0_9MICO</name>